<reference evidence="2" key="1">
    <citation type="journal article" date="2014" name="BMC Genomics">
        <title>Genome sequencing of two Neorhizobium galegae strains reveals a noeT gene responsible for the unusual acetylation of the nodulation factors.</title>
        <authorList>
            <person name="Osterman J."/>
            <person name="Marsh J."/>
            <person name="Laine P.K."/>
            <person name="Zeng Z."/>
            <person name="Alatalo E."/>
            <person name="Sullivan J.T."/>
            <person name="Young J.P."/>
            <person name="Thomas-Oates J."/>
            <person name="Paulin L."/>
            <person name="Lindstrom K."/>
        </authorList>
    </citation>
    <scope>NUCLEOTIDE SEQUENCE [LARGE SCALE GENOMIC DNA]</scope>
    <source>
        <strain evidence="2">HAMBI 540</strain>
    </source>
</reference>
<evidence type="ECO:0000313" key="2">
    <source>
        <dbReference type="Proteomes" id="UP000028181"/>
    </source>
</evidence>
<proteinExistence type="predicted"/>
<keyword evidence="2" id="KW-1185">Reference proteome</keyword>
<accession>A0A068SYF1</accession>
<dbReference type="AlphaFoldDB" id="A0A068SYF1"/>
<sequence length="78" mass="8474">MTCAPNLYGINMYVVSVLDNGDQRTFVSESLKILDRIVYATICGSPKQFLLSEVVDIVPVDANPTKAPTTRNAASLVQ</sequence>
<dbReference type="EMBL" id="HG938354">
    <property type="protein sequence ID" value="CDN50846.1"/>
    <property type="molecule type" value="Genomic_DNA"/>
</dbReference>
<dbReference type="KEGG" id="ngg:RG540_PA01670"/>
<gene>
    <name evidence="1" type="ORF">RG540_PA01670</name>
</gene>
<keyword evidence="1" id="KW-0614">Plasmid</keyword>
<organism evidence="1 2">
    <name type="scientific">Neorhizobium galegae bv. orientalis str. HAMBI 540</name>
    <dbReference type="NCBI Taxonomy" id="1028800"/>
    <lineage>
        <taxon>Bacteria</taxon>
        <taxon>Pseudomonadati</taxon>
        <taxon>Pseudomonadota</taxon>
        <taxon>Alphaproteobacteria</taxon>
        <taxon>Hyphomicrobiales</taxon>
        <taxon>Rhizobiaceae</taxon>
        <taxon>Rhizobium/Agrobacterium group</taxon>
        <taxon>Neorhizobium</taxon>
    </lineage>
</organism>
<name>A0A068SYF1_NEOGA</name>
<dbReference type="eggNOG" id="ENOG50315ET">
    <property type="taxonomic scope" value="Bacteria"/>
</dbReference>
<dbReference type="HOGENOM" id="CLU_2808044_0_0_5"/>
<geneLocation type="plasmid" evidence="2">
    <name>II</name>
</geneLocation>
<dbReference type="PATRIC" id="fig|1028800.3.peg.4776"/>
<protein>
    <submittedName>
        <fullName evidence="1">Uncharacterized protein</fullName>
    </submittedName>
</protein>
<dbReference type="Proteomes" id="UP000028181">
    <property type="component" value="Plasmid pHAMBI540a"/>
</dbReference>
<evidence type="ECO:0000313" key="1">
    <source>
        <dbReference type="EMBL" id="CDN50846.1"/>
    </source>
</evidence>